<evidence type="ECO:0000256" key="2">
    <source>
        <dbReference type="ARBA" id="ARBA00008926"/>
    </source>
</evidence>
<dbReference type="InterPro" id="IPR021967">
    <property type="entry name" value="Nup98_C"/>
</dbReference>
<keyword evidence="3" id="KW-0813">Transport</keyword>
<dbReference type="InterPro" id="IPR025574">
    <property type="entry name" value="Nucleoporin_FG_rpt"/>
</dbReference>
<keyword evidence="13" id="KW-1185">Reference proteome</keyword>
<dbReference type="Gene3D" id="3.30.1610.10">
    <property type="entry name" value="Peptidase S59, nucleoporin"/>
    <property type="match status" value="1"/>
</dbReference>
<dbReference type="PANTHER" id="PTHR23198:SF6">
    <property type="entry name" value="NUCLEAR PORE COMPLEX PROTEIN NUP98-NUP96"/>
    <property type="match status" value="1"/>
</dbReference>
<evidence type="ECO:0000256" key="5">
    <source>
        <dbReference type="ARBA" id="ARBA00022816"/>
    </source>
</evidence>
<dbReference type="FunFam" id="3.30.1610.10:FF:000008">
    <property type="entry name" value="Uncharacterized protein"/>
    <property type="match status" value="1"/>
</dbReference>
<name>A0ABD3QYM5_9STRA</name>
<comment type="similarity">
    <text evidence="2">Belongs to the nucleoporin GLFG family.</text>
</comment>
<comment type="caution">
    <text evidence="12">The sequence shown here is derived from an EMBL/GenBank/DDBJ whole genome shotgun (WGS) entry which is preliminary data.</text>
</comment>
<evidence type="ECO:0000256" key="7">
    <source>
        <dbReference type="ARBA" id="ARBA00023010"/>
    </source>
</evidence>
<gene>
    <name evidence="12" type="ORF">HJC23_003345</name>
</gene>
<evidence type="ECO:0000313" key="12">
    <source>
        <dbReference type="EMBL" id="KAL3805117.1"/>
    </source>
</evidence>
<keyword evidence="9" id="KW-0539">Nucleus</keyword>
<evidence type="ECO:0000259" key="11">
    <source>
        <dbReference type="PROSITE" id="PS51434"/>
    </source>
</evidence>
<proteinExistence type="inferred from homology"/>
<dbReference type="InterPro" id="IPR037665">
    <property type="entry name" value="Nucleoporin_S59-like"/>
</dbReference>
<keyword evidence="4" id="KW-0068">Autocatalytic cleavage</keyword>
<accession>A0ABD3QYM5</accession>
<evidence type="ECO:0000256" key="1">
    <source>
        <dbReference type="ARBA" id="ARBA00004567"/>
    </source>
</evidence>
<comment type="subcellular location">
    <subcellularLocation>
        <location evidence="1">Nucleus</location>
        <location evidence="1">Nuclear pore complex</location>
    </subcellularLocation>
</comment>
<dbReference type="Pfam" id="PF04096">
    <property type="entry name" value="Nucleoporin2"/>
    <property type="match status" value="1"/>
</dbReference>
<evidence type="ECO:0000256" key="3">
    <source>
        <dbReference type="ARBA" id="ARBA00022448"/>
    </source>
</evidence>
<dbReference type="Gene3D" id="1.10.10.2360">
    <property type="match status" value="1"/>
</dbReference>
<dbReference type="Pfam" id="PF12110">
    <property type="entry name" value="Nup96"/>
    <property type="match status" value="1"/>
</dbReference>
<dbReference type="GO" id="GO:0005643">
    <property type="term" value="C:nuclear pore"/>
    <property type="evidence" value="ECO:0007669"/>
    <property type="project" value="UniProtKB-SubCell"/>
</dbReference>
<dbReference type="Gene3D" id="1.25.40.690">
    <property type="match status" value="1"/>
</dbReference>
<keyword evidence="6" id="KW-0653">Protein transport</keyword>
<dbReference type="InterPro" id="IPR036903">
    <property type="entry name" value="Nup98_auto-Pept-S59_dom_sf"/>
</dbReference>
<reference evidence="12 13" key="1">
    <citation type="journal article" date="2020" name="G3 (Bethesda)">
        <title>Improved Reference Genome for Cyclotella cryptica CCMP332, a Model for Cell Wall Morphogenesis, Salinity Adaptation, and Lipid Production in Diatoms (Bacillariophyta).</title>
        <authorList>
            <person name="Roberts W.R."/>
            <person name="Downey K.M."/>
            <person name="Ruck E.C."/>
            <person name="Traller J.C."/>
            <person name="Alverson A.J."/>
        </authorList>
    </citation>
    <scope>NUCLEOTIDE SEQUENCE [LARGE SCALE GENOMIC DNA]</scope>
    <source>
        <strain evidence="12 13">CCMP332</strain>
    </source>
</reference>
<feature type="region of interest" description="Disordered" evidence="10">
    <location>
        <begin position="652"/>
        <end position="683"/>
    </location>
</feature>
<feature type="region of interest" description="Disordered" evidence="10">
    <location>
        <begin position="952"/>
        <end position="976"/>
    </location>
</feature>
<dbReference type="FunFam" id="1.10.10.2360:FF:000001">
    <property type="entry name" value="Nuclear pore complex protein Nup98-Nup96"/>
    <property type="match status" value="1"/>
</dbReference>
<keyword evidence="5" id="KW-0509">mRNA transport</keyword>
<dbReference type="Proteomes" id="UP001516023">
    <property type="component" value="Unassembled WGS sequence"/>
</dbReference>
<evidence type="ECO:0000256" key="9">
    <source>
        <dbReference type="ARBA" id="ARBA00023242"/>
    </source>
</evidence>
<dbReference type="PROSITE" id="PS51434">
    <property type="entry name" value="NUP_C"/>
    <property type="match status" value="1"/>
</dbReference>
<evidence type="ECO:0000256" key="10">
    <source>
        <dbReference type="SAM" id="MobiDB-lite"/>
    </source>
</evidence>
<dbReference type="InterPro" id="IPR007230">
    <property type="entry name" value="Nup98_auto-Pept-S59_dom"/>
</dbReference>
<dbReference type="GO" id="GO:0015031">
    <property type="term" value="P:protein transport"/>
    <property type="evidence" value="ECO:0007669"/>
    <property type="project" value="UniProtKB-KW"/>
</dbReference>
<dbReference type="Pfam" id="PF13634">
    <property type="entry name" value="Nucleoporin_FG"/>
    <property type="match status" value="3"/>
</dbReference>
<evidence type="ECO:0000256" key="8">
    <source>
        <dbReference type="ARBA" id="ARBA00023132"/>
    </source>
</evidence>
<keyword evidence="7" id="KW-0811">Translocation</keyword>
<evidence type="ECO:0000256" key="6">
    <source>
        <dbReference type="ARBA" id="ARBA00022927"/>
    </source>
</evidence>
<evidence type="ECO:0000256" key="4">
    <source>
        <dbReference type="ARBA" id="ARBA00022813"/>
    </source>
</evidence>
<protein>
    <recommendedName>
        <fullName evidence="11">Peptidase S59 domain-containing protein</fullName>
    </recommendedName>
</protein>
<feature type="domain" description="Peptidase S59" evidence="11">
    <location>
        <begin position="806"/>
        <end position="944"/>
    </location>
</feature>
<dbReference type="PANTHER" id="PTHR23198">
    <property type="entry name" value="NUCLEOPORIN"/>
    <property type="match status" value="1"/>
</dbReference>
<feature type="region of interest" description="Disordered" evidence="10">
    <location>
        <begin position="745"/>
        <end position="766"/>
    </location>
</feature>
<dbReference type="EMBL" id="JABMIG020000004">
    <property type="protein sequence ID" value="KAL3805117.1"/>
    <property type="molecule type" value="Genomic_DNA"/>
</dbReference>
<dbReference type="GO" id="GO:0051028">
    <property type="term" value="P:mRNA transport"/>
    <property type="evidence" value="ECO:0007669"/>
    <property type="project" value="UniProtKB-KW"/>
</dbReference>
<feature type="compositionally biased region" description="Polar residues" evidence="10">
    <location>
        <begin position="745"/>
        <end position="765"/>
    </location>
</feature>
<evidence type="ECO:0000313" key="13">
    <source>
        <dbReference type="Proteomes" id="UP001516023"/>
    </source>
</evidence>
<dbReference type="SUPFAM" id="SSF82215">
    <property type="entry name" value="C-terminal autoproteolytic domain of nucleoporin nup98"/>
    <property type="match status" value="1"/>
</dbReference>
<organism evidence="12 13">
    <name type="scientific">Cyclotella cryptica</name>
    <dbReference type="NCBI Taxonomy" id="29204"/>
    <lineage>
        <taxon>Eukaryota</taxon>
        <taxon>Sar</taxon>
        <taxon>Stramenopiles</taxon>
        <taxon>Ochrophyta</taxon>
        <taxon>Bacillariophyta</taxon>
        <taxon>Coscinodiscophyceae</taxon>
        <taxon>Thalassiosirophycidae</taxon>
        <taxon>Stephanodiscales</taxon>
        <taxon>Stephanodiscaceae</taxon>
        <taxon>Cyclotella</taxon>
    </lineage>
</organism>
<sequence>MFGAPANTSPFGAPAPTAPFGAPATPFGAPAPAFGAPAAPTTTFGAPAFGAPAPTAFGAPAPTAAFGAPAPTAAFGAPSVFGAPPASGGFGAPSSAFGAPAPGLFGAPAPAGGGFGAAPAPTGFGMKPAGGGLFGAAPTPAPGTSIFGAPAPATTGLFGAPAPAPTGALFGQAPAAPAFGSPAPTFGAPAPAFGAATSPFGATATQTGTAAIPFQAPSKQDGSTSIVLQSITAMSQYENKSFEELRVEDYMAGNKGQQQQPQQTPAGGFGGFGAAAQPAPATGLFGAPAPAPTGGGLFGSPAPVTGGLFGSAPATAGLAIRRPNEGAPDIQNYGIKASRGLKSRACIQHKASWCISPPTGGFGGFGTTPAPAFGAPAPATGLFGAPAAAPKPGGLFGSPAPAPAFGGFGSTAPAPAFGAPQPAPATGLFGAPAAAPKPGGLFGAPAPAPTGGLFGAAPAPAAGSLFGSPAPAPNSLFGAPGPAPSTGGLFGAPAAPAPAFGGSLFGAPAAPTTPAASGGLFGSAPTPAPAAGGLFGAPAPATTSFFGTPSAAPVGGLFGSPPAAMPHPAPAVQAAPTPSADVLLAQQLAAVEHQKKQLELTEAWRGNPPSGSKVFASSLYDENDRSWNSYAAQSTALMSYRAAPRSAAKIRPRGFTPTKQSPVSLALDNGGFRNGRSPNLTPNRFIGSATKALIIKPGSLTPKPKTRLLLTNGIASGGKESYSAPLGNGHFESPKALQFGAQDVKTPSPTMNSVSPRAGSSSINGDASPAHDFYREVVGSPDVSAVGQACSSPATEAKRHAPTLTKPGYIVYPPLQDLEVMSEADLAAVSDFKVERPGYGSVEWDGAVDVRGVDLDSTVVIESKNVSVYDDAELNGNKPKQGSKLNRPAVITMYGVFPKSGAESSSEAKDKLAKKIEKSTKKMGAELISFNADTGIWMFRVGHFSRYGLDDDDSDDDSEDANATPSLATLDEDEKNELGGASKFLAPTNEDESTSGSVFTDDLSAPEQMLQEVEEEEMEILRNGDDAYAIMTEELVEYEDALELQPPDHECTQETLFFPHEGEGEDSVECIDTPHLPSVVINSASLDMGICNQIARKCGLAQPSNVDYGFRMRHSFRVGWRPDGSFLHLKPSDHGGHILAQSKPFFSSDKSNAVELLQTHRNHSVTVEGTQDDVPLFTLPRGLHSSGNESSHDALCAAVNDYVQLSSSCSLDSAHQKAVSSSFSLMTCLYGDDETALGKISTSRRLEAVSNWLKCVVSDDVSEAIASAKTRGDIYGSVFAALSGGDLSRASSLAFDNDHLSLSLMLANSAASSQSLFESQLEMWNENKAQGTVPGGILRIFALARGTLHTEESIYKADSNSYTIDWRRRFGMYLWSCSHQEEATISSLVEKYTSDVSLGVAPPPIPFYADKMNDLSKAHSCILYQILEHYSNERTQTLANIASPPSHSRFRHDFTASFHLAASMSALTGSSLSRNQEDLIIDAISSQLIMSGSWEWAVYTTLSIIGNHIVPKSVVASRKMRARNIISRLYSPSNDSSALLRRSFLESLGVPSEWFSMAIAYRSANEGAILTYVEHLMHFSSSESLSAMENIVIPHYILGGKKSRDQLTHILHAVITTSDDFRDCFDASRLCRSIYEFLRLSDDVEELCAIPFEDLEMRHDEIEGMIDTATYLKSTLSDHLDSYEEQPP</sequence>
<keyword evidence="8" id="KW-0906">Nuclear pore complex</keyword>
<dbReference type="Pfam" id="PF21240">
    <property type="entry name" value="Nup98_GLEBS"/>
    <property type="match status" value="1"/>
</dbReference>